<reference evidence="7" key="2">
    <citation type="submission" date="2023-06" db="EMBL/GenBank/DDBJ databases">
        <authorList>
            <person name="Ma L."/>
            <person name="Liu K.-W."/>
            <person name="Li Z."/>
            <person name="Hsiao Y.-Y."/>
            <person name="Qi Y."/>
            <person name="Fu T."/>
            <person name="Tang G."/>
            <person name="Zhang D."/>
            <person name="Sun W.-H."/>
            <person name="Liu D.-K."/>
            <person name="Li Y."/>
            <person name="Chen G.-Z."/>
            <person name="Liu X.-D."/>
            <person name="Liao X.-Y."/>
            <person name="Jiang Y.-T."/>
            <person name="Yu X."/>
            <person name="Hao Y."/>
            <person name="Huang J."/>
            <person name="Zhao X.-W."/>
            <person name="Ke S."/>
            <person name="Chen Y.-Y."/>
            <person name="Wu W.-L."/>
            <person name="Hsu J.-L."/>
            <person name="Lin Y.-F."/>
            <person name="Huang M.-D."/>
            <person name="Li C.-Y."/>
            <person name="Huang L."/>
            <person name="Wang Z.-W."/>
            <person name="Zhao X."/>
            <person name="Zhong W.-Y."/>
            <person name="Peng D.-H."/>
            <person name="Ahmad S."/>
            <person name="Lan S."/>
            <person name="Zhang J.-S."/>
            <person name="Tsai W.-C."/>
            <person name="Van De Peer Y."/>
            <person name="Liu Z.-J."/>
        </authorList>
    </citation>
    <scope>NUCLEOTIDE SEQUENCE</scope>
    <source>
        <strain evidence="7">SCP</strain>
        <tissue evidence="7">Leaves</tissue>
    </source>
</reference>
<dbReference type="InterPro" id="IPR001046">
    <property type="entry name" value="NRAMP_fam"/>
</dbReference>
<gene>
    <name evidence="7" type="ORF">QJS04_geneDACA010627</name>
</gene>
<keyword evidence="5 6" id="KW-0472">Membrane</keyword>
<evidence type="ECO:0000256" key="1">
    <source>
        <dbReference type="ARBA" id="ARBA00004141"/>
    </source>
</evidence>
<proteinExistence type="inferred from homology"/>
<dbReference type="GO" id="GO:0005886">
    <property type="term" value="C:plasma membrane"/>
    <property type="evidence" value="ECO:0007669"/>
    <property type="project" value="TreeGrafter"/>
</dbReference>
<keyword evidence="4 6" id="KW-1133">Transmembrane helix</keyword>
<keyword evidence="3 6" id="KW-0812">Transmembrane</keyword>
<evidence type="ECO:0000256" key="6">
    <source>
        <dbReference type="SAM" id="Phobius"/>
    </source>
</evidence>
<evidence type="ECO:0000256" key="3">
    <source>
        <dbReference type="ARBA" id="ARBA00022692"/>
    </source>
</evidence>
<dbReference type="GO" id="GO:0015086">
    <property type="term" value="F:cadmium ion transmembrane transporter activity"/>
    <property type="evidence" value="ECO:0007669"/>
    <property type="project" value="TreeGrafter"/>
</dbReference>
<protein>
    <submittedName>
        <fullName evidence="7">Ethylene-insensitive protein 2</fullName>
    </submittedName>
</protein>
<name>A0AAV9ANA5_ACOGR</name>
<evidence type="ECO:0000313" key="7">
    <source>
        <dbReference type="EMBL" id="KAK1265647.1"/>
    </source>
</evidence>
<dbReference type="GO" id="GO:0034755">
    <property type="term" value="P:iron ion transmembrane transport"/>
    <property type="evidence" value="ECO:0007669"/>
    <property type="project" value="TreeGrafter"/>
</dbReference>
<feature type="transmembrane region" description="Helical" evidence="6">
    <location>
        <begin position="181"/>
        <end position="203"/>
    </location>
</feature>
<evidence type="ECO:0000256" key="2">
    <source>
        <dbReference type="ARBA" id="ARBA00009965"/>
    </source>
</evidence>
<dbReference type="GO" id="GO:0005384">
    <property type="term" value="F:manganese ion transmembrane transporter activity"/>
    <property type="evidence" value="ECO:0007669"/>
    <property type="project" value="TreeGrafter"/>
</dbReference>
<dbReference type="EMBL" id="JAUJYN010000008">
    <property type="protein sequence ID" value="KAK1265647.1"/>
    <property type="molecule type" value="Genomic_DNA"/>
</dbReference>
<feature type="transmembrane region" description="Helical" evidence="6">
    <location>
        <begin position="152"/>
        <end position="174"/>
    </location>
</feature>
<feature type="transmembrane region" description="Helical" evidence="6">
    <location>
        <begin position="78"/>
        <end position="97"/>
    </location>
</feature>
<dbReference type="PRINTS" id="PR00447">
    <property type="entry name" value="NATRESASSCMP"/>
</dbReference>
<dbReference type="PIRSF" id="PIRSF037378">
    <property type="entry name" value="EIN2"/>
    <property type="match status" value="1"/>
</dbReference>
<feature type="transmembrane region" description="Helical" evidence="6">
    <location>
        <begin position="463"/>
        <end position="483"/>
    </location>
</feature>
<dbReference type="InterPro" id="IPR017187">
    <property type="entry name" value="EIN2"/>
</dbReference>
<feature type="transmembrane region" description="Helical" evidence="6">
    <location>
        <begin position="223"/>
        <end position="242"/>
    </location>
</feature>
<accession>A0AAV9ANA5</accession>
<comment type="similarity">
    <text evidence="2">Belongs to the NRAMP (TC 2.A.55) family.</text>
</comment>
<feature type="transmembrane region" description="Helical" evidence="6">
    <location>
        <begin position="377"/>
        <end position="401"/>
    </location>
</feature>
<feature type="transmembrane region" description="Helical" evidence="6">
    <location>
        <begin position="313"/>
        <end position="335"/>
    </location>
</feature>
<keyword evidence="8" id="KW-1185">Reference proteome</keyword>
<organism evidence="7 8">
    <name type="scientific">Acorus gramineus</name>
    <name type="common">Dwarf sweet flag</name>
    <dbReference type="NCBI Taxonomy" id="55184"/>
    <lineage>
        <taxon>Eukaryota</taxon>
        <taxon>Viridiplantae</taxon>
        <taxon>Streptophyta</taxon>
        <taxon>Embryophyta</taxon>
        <taxon>Tracheophyta</taxon>
        <taxon>Spermatophyta</taxon>
        <taxon>Magnoliopsida</taxon>
        <taxon>Liliopsida</taxon>
        <taxon>Acoraceae</taxon>
        <taxon>Acorus</taxon>
    </lineage>
</organism>
<reference evidence="7" key="1">
    <citation type="journal article" date="2023" name="Nat. Commun.">
        <title>Diploid and tetraploid genomes of Acorus and the evolution of monocots.</title>
        <authorList>
            <person name="Ma L."/>
            <person name="Liu K.W."/>
            <person name="Li Z."/>
            <person name="Hsiao Y.Y."/>
            <person name="Qi Y."/>
            <person name="Fu T."/>
            <person name="Tang G.D."/>
            <person name="Zhang D."/>
            <person name="Sun W.H."/>
            <person name="Liu D.K."/>
            <person name="Li Y."/>
            <person name="Chen G.Z."/>
            <person name="Liu X.D."/>
            <person name="Liao X.Y."/>
            <person name="Jiang Y.T."/>
            <person name="Yu X."/>
            <person name="Hao Y."/>
            <person name="Huang J."/>
            <person name="Zhao X.W."/>
            <person name="Ke S."/>
            <person name="Chen Y.Y."/>
            <person name="Wu W.L."/>
            <person name="Hsu J.L."/>
            <person name="Lin Y.F."/>
            <person name="Huang M.D."/>
            <person name="Li C.Y."/>
            <person name="Huang L."/>
            <person name="Wang Z.W."/>
            <person name="Zhao X."/>
            <person name="Zhong W.Y."/>
            <person name="Peng D.H."/>
            <person name="Ahmad S."/>
            <person name="Lan S."/>
            <person name="Zhang J.S."/>
            <person name="Tsai W.C."/>
            <person name="Van de Peer Y."/>
            <person name="Liu Z.J."/>
        </authorList>
    </citation>
    <scope>NUCLEOTIDE SEQUENCE</scope>
    <source>
        <strain evidence="7">SCP</strain>
    </source>
</reference>
<feature type="transmembrane region" description="Helical" evidence="6">
    <location>
        <begin position="421"/>
        <end position="443"/>
    </location>
</feature>
<evidence type="ECO:0000313" key="8">
    <source>
        <dbReference type="Proteomes" id="UP001179952"/>
    </source>
</evidence>
<dbReference type="PANTHER" id="PTHR11706:SF75">
    <property type="entry name" value="ETHYLENE-INSENSITIVE PROTEIN 2"/>
    <property type="match status" value="1"/>
</dbReference>
<comment type="subcellular location">
    <subcellularLocation>
        <location evidence="1">Membrane</location>
        <topology evidence="1">Multi-pass membrane protein</topology>
    </subcellularLocation>
</comment>
<dbReference type="Pfam" id="PF01566">
    <property type="entry name" value="Nramp"/>
    <property type="match status" value="1"/>
</dbReference>
<dbReference type="GO" id="GO:0009873">
    <property type="term" value="P:ethylene-activated signaling pathway"/>
    <property type="evidence" value="ECO:0007669"/>
    <property type="project" value="InterPro"/>
</dbReference>
<evidence type="ECO:0000256" key="4">
    <source>
        <dbReference type="ARBA" id="ARBA00022989"/>
    </source>
</evidence>
<sequence>MSFREKQHRGNTWAYIFETSSVFPEMEREGSGAANWMSGLVPQKFHSLGPVLLISMGYIDLGKWVAAVDGGIRSGYDLVSLVLVLNCAAILCHYFAARVAVVTGKNLAQICSEEYSKLTCMVLGVQVELSMIVSDLTSILGIAHALNLLLGIEYSTCIFLAALDAILLPFLFTYMKKYGAVVAYISISGFTLFVYILGMLVWLPEIPLFMNRVFPRFSRENAYSLMALLGANIMPHNFYVYSSIVQQRRQPNMSMSAMCQDHIFALILGFSGIFLVNYGVMISAANVCQSASFDVLTLQDALSLMDQIFRSPVVPFIIFLVLFLSSQIMALTWTFGGQVVLHNLFDIYLPGWVLRVSMKALVAVVALNFAWSSDAEGLYQLLISCQVLLAMLLPSSVIPLFRVTSSKSIMGPFKIPLVLEIFSVCAFLGIFTSNGMFLIELLYGESSWIINLRENMGTSTALLYFVLLVMSCVSLVSTIYLLVTPLHSASDGSDVPTWNWLQKTQLELSHSGNDDAEVNQTQFDEGAKAVEATAAQEPVLHRSMASQTENSVIESEIDLPEVVLHPDVDHQQSRSIEVDCTMSCTSPTSNPELKNQIEAGQTLASSNKFSSGELLEACPIKIDEPSLNKFSSGELLEECFIKNNDPSLNKFPSGEVLEACPTQNHAPSLNTFSSVELLKVCPIRNDATVDVAVEKDVGIAAVVQTEKDKDGGGPVAVAAMTFEGPPSLKSLGANHDDVSHDSGSLSKLSGLGRAARRQLAAILDEFWGKLFDFHGKLTQDAKDGKFDVILGLDTATVTGSSSVKQDDVMYSESAKFFQEERKPVLSRDYESPRGQMPSLHSLYGSQMVSSSWGPNPNMQLDACIQSASRKILDSSERRYVSLHVPQCAEGKSYQPLTIHGYKMSSYLSRNSDLLNFIGDHSAPKSPSFASNYGDPLAYSRGQNGFGSLQSSGIQTPEIPMASRLHTERSYYNHPPAASIEAVDSSSGYSKKYHSSPDISRLIMANRGASSINKNAQQEGPIAPRSSTTRAGYEQFRYPNSVSKVEGVPLAFDELSPSQLYRNIFPQHLSSDLDTKSLWSKQPFEQLFGVDAKAQNRGCPAFEDRASARLSHGSFSLMESESRLLHSLRLCIMKLLKLEGSEWLFRKNGGYDEELIDLVFAKERYLCVVDSTGELQYALSAKSEFVSMNKSEDANLAGFLGVLVPHCGDGCVWQAGLIMSFGVWCIHRILELSLMESRPELWGKYTYVLNRLQGIRDSAFSKPRTLLSKCSCLDVSSSHIKKATEGVPHQHGKSSRGQPTMARTILDLVKDVEVAVASRKGRRGTAAGDVAFPKGKENLLSVLKRYKHELNKSAMVQEGGLASLKAHVPVPHSSIY</sequence>
<dbReference type="Proteomes" id="UP001179952">
    <property type="component" value="Unassembled WGS sequence"/>
</dbReference>
<evidence type="ECO:0000256" key="5">
    <source>
        <dbReference type="ARBA" id="ARBA00023136"/>
    </source>
</evidence>
<feature type="transmembrane region" description="Helical" evidence="6">
    <location>
        <begin position="263"/>
        <end position="285"/>
    </location>
</feature>
<comment type="caution">
    <text evidence="7">The sequence shown here is derived from an EMBL/GenBank/DDBJ whole genome shotgun (WGS) entry which is preliminary data.</text>
</comment>
<dbReference type="PANTHER" id="PTHR11706">
    <property type="entry name" value="SOLUTE CARRIER PROTEIN FAMILY 11 MEMBER"/>
    <property type="match status" value="1"/>
</dbReference>